<dbReference type="Gene3D" id="3.40.50.300">
    <property type="entry name" value="P-loop containing nucleotide triphosphate hydrolases"/>
    <property type="match status" value="1"/>
</dbReference>
<evidence type="ECO:0000256" key="8">
    <source>
        <dbReference type="SAM" id="Phobius"/>
    </source>
</evidence>
<evidence type="ECO:0000259" key="9">
    <source>
        <dbReference type="PROSITE" id="PS50893"/>
    </source>
</evidence>
<dbReference type="GO" id="GO:0042760">
    <property type="term" value="P:very long-chain fatty acid catabolic process"/>
    <property type="evidence" value="ECO:0007669"/>
    <property type="project" value="TreeGrafter"/>
</dbReference>
<dbReference type="InterPro" id="IPR036640">
    <property type="entry name" value="ABC1_TM_sf"/>
</dbReference>
<feature type="transmembrane region" description="Helical" evidence="8">
    <location>
        <begin position="114"/>
        <end position="133"/>
    </location>
</feature>
<proteinExistence type="inferred from homology"/>
<evidence type="ECO:0000256" key="7">
    <source>
        <dbReference type="ARBA" id="ARBA00023136"/>
    </source>
</evidence>
<dbReference type="GO" id="GO:0006635">
    <property type="term" value="P:fatty acid beta-oxidation"/>
    <property type="evidence" value="ECO:0007669"/>
    <property type="project" value="TreeGrafter"/>
</dbReference>
<dbReference type="Pfam" id="PF00005">
    <property type="entry name" value="ABC_tran"/>
    <property type="match status" value="1"/>
</dbReference>
<feature type="transmembrane region" description="Helical" evidence="8">
    <location>
        <begin position="45"/>
        <end position="68"/>
    </location>
</feature>
<dbReference type="STRING" id="947166.A0A1D1UTD6"/>
<dbReference type="CDD" id="cd03223">
    <property type="entry name" value="ABCD_peroxisomal_ALDP"/>
    <property type="match status" value="1"/>
</dbReference>
<dbReference type="SUPFAM" id="SSF52540">
    <property type="entry name" value="P-loop containing nucleoside triphosphate hydrolases"/>
    <property type="match status" value="1"/>
</dbReference>
<dbReference type="PANTHER" id="PTHR11384">
    <property type="entry name" value="ATP-BINDING CASSETTE, SUB-FAMILY D MEMBER"/>
    <property type="match status" value="1"/>
</dbReference>
<organism evidence="10 11">
    <name type="scientific">Ramazzottius varieornatus</name>
    <name type="common">Water bear</name>
    <name type="synonym">Tardigrade</name>
    <dbReference type="NCBI Taxonomy" id="947166"/>
    <lineage>
        <taxon>Eukaryota</taxon>
        <taxon>Metazoa</taxon>
        <taxon>Ecdysozoa</taxon>
        <taxon>Tardigrada</taxon>
        <taxon>Eutardigrada</taxon>
        <taxon>Parachela</taxon>
        <taxon>Hypsibioidea</taxon>
        <taxon>Ramazzottiidae</taxon>
        <taxon>Ramazzottius</taxon>
    </lineage>
</organism>
<feature type="domain" description="ABC transporter" evidence="9">
    <location>
        <begin position="366"/>
        <end position="595"/>
    </location>
</feature>
<evidence type="ECO:0000256" key="1">
    <source>
        <dbReference type="ARBA" id="ARBA00008575"/>
    </source>
</evidence>
<sequence length="597" mass="67227">MDLMVHCFVGEFIAYQVGIVPSKFYAVLGEKDKQGFYATFLEASLYILATAIVLSAKQYVGSFLNISWRKLVTRKLHRLYFMDKAYYFLNVLDKSVDNPDQRITQDVDKMCDKLGTIAATLIIAPFRIAYYSYKSFITTTYIGPLGIFGYFIIGTIATKLLMSPVINYVVKQEKREGDFRFKHVQIRTNAESLAFYDCGHLEERRLNSRLSKLLSVELNLTNFQLPLNCMLFTCRVLCVNRFSSRCFGGTSLTFCVIAVFINFYTYFGGILSHLILSIPIFAGYYDALSPADLGALISANAFVSIYLIYSFTSLVDLSKEATAIAGTAHRVGELLEYLKSLSALSNRDQKITVRTDGENFASDFLFQLDGVTLTPPAHPHQVLIRDLTLTISRNHSIMISGPSSSGKTSLLRLIAGLWYTNSGRVDRHFLPPVLPSDIVFLPQKPYFTDGSLWQQIAFPLEVTSEFEDEEAAKVKRAVELAGCEKFLDRAGFGDSNVGRDWSDVLSPGEMQRLMFARLFYHKPTVAFLDEATSAVSLQAEEELYRACRELNITYISVGHRTSLRDFHDLALELDGEGGWQLFEATQKNNSEELERAG</sequence>
<feature type="transmembrane region" description="Helical" evidence="8">
    <location>
        <begin position="145"/>
        <end position="170"/>
    </location>
</feature>
<keyword evidence="7 8" id="KW-0472">Membrane</keyword>
<keyword evidence="11" id="KW-1185">Reference proteome</keyword>
<feature type="transmembrane region" description="Helical" evidence="8">
    <location>
        <begin position="293"/>
        <end position="311"/>
    </location>
</feature>
<dbReference type="InterPro" id="IPR003593">
    <property type="entry name" value="AAA+_ATPase"/>
</dbReference>
<dbReference type="OrthoDB" id="422637at2759"/>
<dbReference type="GO" id="GO:0140359">
    <property type="term" value="F:ABC-type transporter activity"/>
    <property type="evidence" value="ECO:0007669"/>
    <property type="project" value="InterPro"/>
</dbReference>
<reference evidence="10 11" key="1">
    <citation type="journal article" date="2016" name="Nat. Commun.">
        <title>Extremotolerant tardigrade genome and improved radiotolerance of human cultured cells by tardigrade-unique protein.</title>
        <authorList>
            <person name="Hashimoto T."/>
            <person name="Horikawa D.D."/>
            <person name="Saito Y."/>
            <person name="Kuwahara H."/>
            <person name="Kozuka-Hata H."/>
            <person name="Shin-I T."/>
            <person name="Minakuchi Y."/>
            <person name="Ohishi K."/>
            <person name="Motoyama A."/>
            <person name="Aizu T."/>
            <person name="Enomoto A."/>
            <person name="Kondo K."/>
            <person name="Tanaka S."/>
            <person name="Hara Y."/>
            <person name="Koshikawa S."/>
            <person name="Sagara H."/>
            <person name="Miura T."/>
            <person name="Yokobori S."/>
            <person name="Miyagawa K."/>
            <person name="Suzuki Y."/>
            <person name="Kubo T."/>
            <person name="Oyama M."/>
            <person name="Kohara Y."/>
            <person name="Fujiyama A."/>
            <person name="Arakawa K."/>
            <person name="Katayama T."/>
            <person name="Toyoda A."/>
            <person name="Kunieda T."/>
        </authorList>
    </citation>
    <scope>NUCLEOTIDE SEQUENCE [LARGE SCALE GENOMIC DNA]</scope>
    <source>
        <strain evidence="10 11">YOKOZUNA-1</strain>
    </source>
</reference>
<dbReference type="GO" id="GO:0005778">
    <property type="term" value="C:peroxisomal membrane"/>
    <property type="evidence" value="ECO:0007669"/>
    <property type="project" value="TreeGrafter"/>
</dbReference>
<evidence type="ECO:0000256" key="4">
    <source>
        <dbReference type="ARBA" id="ARBA00022741"/>
    </source>
</evidence>
<dbReference type="Gene3D" id="1.20.1560.10">
    <property type="entry name" value="ABC transporter type 1, transmembrane domain"/>
    <property type="match status" value="1"/>
</dbReference>
<keyword evidence="3 8" id="KW-0812">Transmembrane</keyword>
<dbReference type="GO" id="GO:0005324">
    <property type="term" value="F:long-chain fatty acid transmembrane transporter activity"/>
    <property type="evidence" value="ECO:0007669"/>
    <property type="project" value="TreeGrafter"/>
</dbReference>
<dbReference type="InterPro" id="IPR050835">
    <property type="entry name" value="ABC_transporter_sub-D"/>
</dbReference>
<keyword evidence="4" id="KW-0547">Nucleotide-binding</keyword>
<evidence type="ECO:0000313" key="10">
    <source>
        <dbReference type="EMBL" id="GAU92944.1"/>
    </source>
</evidence>
<keyword evidence="2" id="KW-0813">Transport</keyword>
<dbReference type="InterPro" id="IPR011527">
    <property type="entry name" value="ABC1_TM_dom"/>
</dbReference>
<dbReference type="PANTHER" id="PTHR11384:SF59">
    <property type="entry name" value="LYSOSOMAL COBALAMIN TRANSPORTER ABCD4"/>
    <property type="match status" value="1"/>
</dbReference>
<accession>A0A1D1UTD6</accession>
<dbReference type="InterPro" id="IPR003439">
    <property type="entry name" value="ABC_transporter-like_ATP-bd"/>
</dbReference>
<feature type="transmembrane region" description="Helical" evidence="8">
    <location>
        <begin position="251"/>
        <end position="281"/>
    </location>
</feature>
<gene>
    <name evidence="10" type="primary">RvY_04954</name>
    <name evidence="10" type="synonym">RvY_04954.1</name>
    <name evidence="10" type="ORF">RvY_04954-1</name>
</gene>
<protein>
    <recommendedName>
        <fullName evidence="9">ABC transporter domain-containing protein</fullName>
    </recommendedName>
</protein>
<dbReference type="Proteomes" id="UP000186922">
    <property type="component" value="Unassembled WGS sequence"/>
</dbReference>
<evidence type="ECO:0000256" key="3">
    <source>
        <dbReference type="ARBA" id="ARBA00022692"/>
    </source>
</evidence>
<evidence type="ECO:0000256" key="5">
    <source>
        <dbReference type="ARBA" id="ARBA00022840"/>
    </source>
</evidence>
<dbReference type="GO" id="GO:0007031">
    <property type="term" value="P:peroxisome organization"/>
    <property type="evidence" value="ECO:0007669"/>
    <property type="project" value="TreeGrafter"/>
</dbReference>
<dbReference type="EMBL" id="BDGG01000002">
    <property type="protein sequence ID" value="GAU92944.1"/>
    <property type="molecule type" value="Genomic_DNA"/>
</dbReference>
<evidence type="ECO:0000256" key="6">
    <source>
        <dbReference type="ARBA" id="ARBA00022989"/>
    </source>
</evidence>
<name>A0A1D1UTD6_RAMVA</name>
<dbReference type="GO" id="GO:0005524">
    <property type="term" value="F:ATP binding"/>
    <property type="evidence" value="ECO:0007669"/>
    <property type="project" value="UniProtKB-KW"/>
</dbReference>
<dbReference type="AlphaFoldDB" id="A0A1D1UTD6"/>
<keyword evidence="6 8" id="KW-1133">Transmembrane helix</keyword>
<comment type="similarity">
    <text evidence="1">Belongs to the ABC transporter superfamily. ABCD family. Peroxisomal fatty acyl CoA transporter (TC 3.A.1.203) subfamily.</text>
</comment>
<evidence type="ECO:0000313" key="11">
    <source>
        <dbReference type="Proteomes" id="UP000186922"/>
    </source>
</evidence>
<dbReference type="PROSITE" id="PS00211">
    <property type="entry name" value="ABC_TRANSPORTER_1"/>
    <property type="match status" value="1"/>
</dbReference>
<dbReference type="SMART" id="SM00382">
    <property type="entry name" value="AAA"/>
    <property type="match status" value="1"/>
</dbReference>
<keyword evidence="5" id="KW-0067">ATP-binding</keyword>
<comment type="caution">
    <text evidence="10">The sequence shown here is derived from an EMBL/GenBank/DDBJ whole genome shotgun (WGS) entry which is preliminary data.</text>
</comment>
<dbReference type="SUPFAM" id="SSF90123">
    <property type="entry name" value="ABC transporter transmembrane region"/>
    <property type="match status" value="1"/>
</dbReference>
<dbReference type="GO" id="GO:0016887">
    <property type="term" value="F:ATP hydrolysis activity"/>
    <property type="evidence" value="ECO:0007669"/>
    <property type="project" value="InterPro"/>
</dbReference>
<dbReference type="InterPro" id="IPR017871">
    <property type="entry name" value="ABC_transporter-like_CS"/>
</dbReference>
<dbReference type="InterPro" id="IPR027417">
    <property type="entry name" value="P-loop_NTPase"/>
</dbReference>
<evidence type="ECO:0000256" key="2">
    <source>
        <dbReference type="ARBA" id="ARBA00022448"/>
    </source>
</evidence>
<dbReference type="GO" id="GO:0015910">
    <property type="term" value="P:long-chain fatty acid import into peroxisome"/>
    <property type="evidence" value="ECO:0007669"/>
    <property type="project" value="TreeGrafter"/>
</dbReference>
<dbReference type="Pfam" id="PF06472">
    <property type="entry name" value="ABC_membrane_2"/>
    <property type="match status" value="1"/>
</dbReference>
<dbReference type="PROSITE" id="PS50893">
    <property type="entry name" value="ABC_TRANSPORTER_2"/>
    <property type="match status" value="1"/>
</dbReference>